<feature type="non-terminal residue" evidence="1">
    <location>
        <position position="1"/>
    </location>
</feature>
<dbReference type="SUPFAM" id="SSF52047">
    <property type="entry name" value="RNI-like"/>
    <property type="match status" value="1"/>
</dbReference>
<sequence>NTFLPFIVEHCSNLLSLSLRWNNITETTLNHLITYPQFINLHTLDLTACQILTDTILIDIFIRTETEFHLKKLILQACTNLTWISLDTIAISIPNLEHLNLSRCIGLKNLTTHENHTCFHYWSKLQYIDFGHLLTINDNDLTIIFNN</sequence>
<proteinExistence type="predicted"/>
<dbReference type="SMART" id="SM00367">
    <property type="entry name" value="LRR_CC"/>
    <property type="match status" value="4"/>
</dbReference>
<reference evidence="1" key="1">
    <citation type="submission" date="2021-02" db="EMBL/GenBank/DDBJ databases">
        <authorList>
            <person name="Nowell W R."/>
        </authorList>
    </citation>
    <scope>NUCLEOTIDE SEQUENCE</scope>
</reference>
<dbReference type="InterPro" id="IPR006553">
    <property type="entry name" value="Leu-rich_rpt_Cys-con_subtyp"/>
</dbReference>
<dbReference type="InterPro" id="IPR032675">
    <property type="entry name" value="LRR_dom_sf"/>
</dbReference>
<organism evidence="1 2">
    <name type="scientific">Adineta steineri</name>
    <dbReference type="NCBI Taxonomy" id="433720"/>
    <lineage>
        <taxon>Eukaryota</taxon>
        <taxon>Metazoa</taxon>
        <taxon>Spiralia</taxon>
        <taxon>Gnathifera</taxon>
        <taxon>Rotifera</taxon>
        <taxon>Eurotatoria</taxon>
        <taxon>Bdelloidea</taxon>
        <taxon>Adinetida</taxon>
        <taxon>Adinetidae</taxon>
        <taxon>Adineta</taxon>
    </lineage>
</organism>
<dbReference type="Proteomes" id="UP000663868">
    <property type="component" value="Unassembled WGS sequence"/>
</dbReference>
<evidence type="ECO:0000313" key="2">
    <source>
        <dbReference type="Proteomes" id="UP000663868"/>
    </source>
</evidence>
<gene>
    <name evidence="1" type="ORF">KXQ929_LOCUS52757</name>
</gene>
<evidence type="ECO:0000313" key="1">
    <source>
        <dbReference type="EMBL" id="CAF4430503.1"/>
    </source>
</evidence>
<feature type="non-terminal residue" evidence="1">
    <location>
        <position position="147"/>
    </location>
</feature>
<dbReference type="EMBL" id="CAJOBB010028527">
    <property type="protein sequence ID" value="CAF4430503.1"/>
    <property type="molecule type" value="Genomic_DNA"/>
</dbReference>
<name>A0A820R3M0_9BILA</name>
<comment type="caution">
    <text evidence="1">The sequence shown here is derived from an EMBL/GenBank/DDBJ whole genome shotgun (WGS) entry which is preliminary data.</text>
</comment>
<dbReference type="AlphaFoldDB" id="A0A820R3M0"/>
<protein>
    <recommendedName>
        <fullName evidence="3">F-box/LRR-repeat protein</fullName>
    </recommendedName>
</protein>
<evidence type="ECO:0008006" key="3">
    <source>
        <dbReference type="Google" id="ProtNLM"/>
    </source>
</evidence>
<accession>A0A820R3M0</accession>
<dbReference type="Gene3D" id="3.80.10.10">
    <property type="entry name" value="Ribonuclease Inhibitor"/>
    <property type="match status" value="1"/>
</dbReference>